<keyword evidence="3" id="KW-0964">Secreted</keyword>
<comment type="subcellular location">
    <subcellularLocation>
        <location evidence="1">Secreted</location>
    </subcellularLocation>
</comment>
<dbReference type="Pfam" id="PF06083">
    <property type="entry name" value="IL17"/>
    <property type="match status" value="1"/>
</dbReference>
<evidence type="ECO:0000256" key="4">
    <source>
        <dbReference type="ARBA" id="ARBA00022729"/>
    </source>
</evidence>
<evidence type="ECO:0000256" key="5">
    <source>
        <dbReference type="SAM" id="MobiDB-lite"/>
    </source>
</evidence>
<dbReference type="Gene3D" id="2.10.90.10">
    <property type="entry name" value="Cystine-knot cytokines"/>
    <property type="match status" value="1"/>
</dbReference>
<dbReference type="Ensembl" id="ENSSLUT00000038293.1">
    <property type="protein sequence ID" value="ENSSLUP00000037142.1"/>
    <property type="gene ID" value="ENSSLUG00000016576.1"/>
</dbReference>
<dbReference type="SUPFAM" id="SSF57501">
    <property type="entry name" value="Cystine-knot cytokines"/>
    <property type="match status" value="1"/>
</dbReference>
<evidence type="ECO:0000313" key="7">
    <source>
        <dbReference type="Proteomes" id="UP000694568"/>
    </source>
</evidence>
<dbReference type="InterPro" id="IPR029034">
    <property type="entry name" value="Cystine-knot_cytokine"/>
</dbReference>
<reference evidence="6" key="1">
    <citation type="submission" date="2025-08" db="UniProtKB">
        <authorList>
            <consortium name="Ensembl"/>
        </authorList>
    </citation>
    <scope>IDENTIFICATION</scope>
</reference>
<proteinExistence type="inferred from homology"/>
<protein>
    <submittedName>
        <fullName evidence="6">Uncharacterized protein</fullName>
    </submittedName>
</protein>
<comment type="similarity">
    <text evidence="2">Belongs to the IL-17 family.</text>
</comment>
<dbReference type="Proteomes" id="UP000694568">
    <property type="component" value="Unplaced"/>
</dbReference>
<dbReference type="AlphaFoldDB" id="A0A8C9ZF35"/>
<dbReference type="GO" id="GO:0005576">
    <property type="term" value="C:extracellular region"/>
    <property type="evidence" value="ECO:0007669"/>
    <property type="project" value="UniProtKB-SubCell"/>
</dbReference>
<dbReference type="GO" id="GO:0005125">
    <property type="term" value="F:cytokine activity"/>
    <property type="evidence" value="ECO:0007669"/>
    <property type="project" value="InterPro"/>
</dbReference>
<name>A0A8C9ZF35_SANLU</name>
<accession>A0A8C9ZF35</accession>
<reference evidence="6" key="2">
    <citation type="submission" date="2025-09" db="UniProtKB">
        <authorList>
            <consortium name="Ensembl"/>
        </authorList>
    </citation>
    <scope>IDENTIFICATION</scope>
</reference>
<feature type="compositionally biased region" description="Basic and acidic residues" evidence="5">
    <location>
        <begin position="54"/>
        <end position="65"/>
    </location>
</feature>
<dbReference type="InterPro" id="IPR010345">
    <property type="entry name" value="IL-17_fam"/>
</dbReference>
<keyword evidence="4" id="KW-0732">Signal</keyword>
<evidence type="ECO:0000256" key="1">
    <source>
        <dbReference type="ARBA" id="ARBA00004613"/>
    </source>
</evidence>
<organism evidence="6 7">
    <name type="scientific">Sander lucioperca</name>
    <name type="common">Pike-perch</name>
    <name type="synonym">Perca lucioperca</name>
    <dbReference type="NCBI Taxonomy" id="283035"/>
    <lineage>
        <taxon>Eukaryota</taxon>
        <taxon>Metazoa</taxon>
        <taxon>Chordata</taxon>
        <taxon>Craniata</taxon>
        <taxon>Vertebrata</taxon>
        <taxon>Euteleostomi</taxon>
        <taxon>Actinopterygii</taxon>
        <taxon>Neopterygii</taxon>
        <taxon>Teleostei</taxon>
        <taxon>Neoteleostei</taxon>
        <taxon>Acanthomorphata</taxon>
        <taxon>Eupercaria</taxon>
        <taxon>Perciformes</taxon>
        <taxon>Percoidei</taxon>
        <taxon>Percidae</taxon>
        <taxon>Luciopercinae</taxon>
        <taxon>Sander</taxon>
    </lineage>
</organism>
<feature type="region of interest" description="Disordered" evidence="5">
    <location>
        <begin position="51"/>
        <end position="72"/>
    </location>
</feature>
<evidence type="ECO:0000313" key="6">
    <source>
        <dbReference type="Ensembl" id="ENSSLUP00000037142.1"/>
    </source>
</evidence>
<evidence type="ECO:0000256" key="2">
    <source>
        <dbReference type="ARBA" id="ARBA00007236"/>
    </source>
</evidence>
<evidence type="ECO:0000256" key="3">
    <source>
        <dbReference type="ARBA" id="ARBA00022525"/>
    </source>
</evidence>
<sequence length="126" mass="13888">GPTKLSGPHSILDSRFLDPTNIVKEHTHTHASAAHRYSVLAVKARLPLAVSRSSTEKNGFRRRSGEANCSSSFCSATGTGQTDGHNFNSVPVYQNILVLHRRTRALLHRHVPLPEMNRNGCISLHE</sequence>
<keyword evidence="7" id="KW-1185">Reference proteome</keyword>